<proteinExistence type="predicted"/>
<protein>
    <submittedName>
        <fullName evidence="1">Uncharacterized protein</fullName>
    </submittedName>
</protein>
<name>A0A099KVL2_COLPS</name>
<gene>
    <name evidence="1" type="ORF">GAB14E_2462</name>
</gene>
<dbReference type="Proteomes" id="UP000029868">
    <property type="component" value="Unassembled WGS sequence"/>
</dbReference>
<reference evidence="1 2" key="1">
    <citation type="submission" date="2014-08" db="EMBL/GenBank/DDBJ databases">
        <title>Genomic and Phenotypic Diversity of Colwellia psychrerythraea strains from Disparate Marine Basins.</title>
        <authorList>
            <person name="Techtmann S.M."/>
            <person name="Stelling S.C."/>
            <person name="Utturkar S.M."/>
            <person name="Alshibli N."/>
            <person name="Harris A."/>
            <person name="Brown S.D."/>
            <person name="Hazen T.C."/>
        </authorList>
    </citation>
    <scope>NUCLEOTIDE SEQUENCE [LARGE SCALE GENOMIC DNA]</scope>
    <source>
        <strain evidence="1 2">GAB14E</strain>
    </source>
</reference>
<organism evidence="1 2">
    <name type="scientific">Colwellia psychrerythraea</name>
    <name type="common">Vibrio psychroerythus</name>
    <dbReference type="NCBI Taxonomy" id="28229"/>
    <lineage>
        <taxon>Bacteria</taxon>
        <taxon>Pseudomonadati</taxon>
        <taxon>Pseudomonadota</taxon>
        <taxon>Gammaproteobacteria</taxon>
        <taxon>Alteromonadales</taxon>
        <taxon>Colwelliaceae</taxon>
        <taxon>Colwellia</taxon>
    </lineage>
</organism>
<comment type="caution">
    <text evidence="1">The sequence shown here is derived from an EMBL/GenBank/DDBJ whole genome shotgun (WGS) entry which is preliminary data.</text>
</comment>
<sequence length="165" mass="18725">MVKQLQQYCGTLSRMPFPDMPSIAEAQMLPLTTDNDFSVFANFTSSPYPVFVNVREHYQILSDLVDEAQLCWPKITIIVRISMPGGMRIPANLLADNVLLLEDITCEEQKLVVFENSLLVIEDYFTRIEIDNNDNSVRLRLYSNDVLPSGALQPLITCLQKRGVI</sequence>
<dbReference type="RefSeq" id="WP_033082122.1">
    <property type="nucleotide sequence ID" value="NZ_JQEC01000021.1"/>
</dbReference>
<accession>A0A099KVL2</accession>
<dbReference type="AlphaFoldDB" id="A0A099KVL2"/>
<dbReference type="PATRIC" id="fig|28229.3.peg.2083"/>
<dbReference type="EMBL" id="JQEC01000021">
    <property type="protein sequence ID" value="KGJ93907.1"/>
    <property type="molecule type" value="Genomic_DNA"/>
</dbReference>
<evidence type="ECO:0000313" key="1">
    <source>
        <dbReference type="EMBL" id="KGJ93907.1"/>
    </source>
</evidence>
<evidence type="ECO:0000313" key="2">
    <source>
        <dbReference type="Proteomes" id="UP000029868"/>
    </source>
</evidence>
<dbReference type="OrthoDB" id="6290388at2"/>